<dbReference type="Pfam" id="PF00271">
    <property type="entry name" value="Helicase_C"/>
    <property type="match status" value="1"/>
</dbReference>
<dbReference type="PROSITE" id="PS51194">
    <property type="entry name" value="HELICASE_CTER"/>
    <property type="match status" value="1"/>
</dbReference>
<dbReference type="CDD" id="cd17920">
    <property type="entry name" value="DEXHc_RecQ"/>
    <property type="match status" value="1"/>
</dbReference>
<dbReference type="Pfam" id="PF16124">
    <property type="entry name" value="RecQ_Zn_bind"/>
    <property type="match status" value="1"/>
</dbReference>
<keyword evidence="8" id="KW-0413">Isomerase</keyword>
<dbReference type="SMART" id="SM00490">
    <property type="entry name" value="HELICc"/>
    <property type="match status" value="1"/>
</dbReference>
<feature type="domain" description="Helicase ATP-binding" evidence="13">
    <location>
        <begin position="28"/>
        <end position="196"/>
    </location>
</feature>
<name>A0A0M4D3E7_9BACT</name>
<dbReference type="GO" id="GO:0003677">
    <property type="term" value="F:DNA binding"/>
    <property type="evidence" value="ECO:0007669"/>
    <property type="project" value="UniProtKB-KW"/>
</dbReference>
<dbReference type="GO" id="GO:0006281">
    <property type="term" value="P:DNA repair"/>
    <property type="evidence" value="ECO:0007669"/>
    <property type="project" value="TreeGrafter"/>
</dbReference>
<dbReference type="Gene3D" id="3.40.50.300">
    <property type="entry name" value="P-loop containing nucleotide triphosphate hydrolases"/>
    <property type="match status" value="2"/>
</dbReference>
<evidence type="ECO:0000313" key="15">
    <source>
        <dbReference type="EMBL" id="ALC14910.1"/>
    </source>
</evidence>
<dbReference type="STRING" id="1603606.DSOUD_0109"/>
<dbReference type="GO" id="GO:0030894">
    <property type="term" value="C:replisome"/>
    <property type="evidence" value="ECO:0007669"/>
    <property type="project" value="TreeGrafter"/>
</dbReference>
<dbReference type="GO" id="GO:0005524">
    <property type="term" value="F:ATP binding"/>
    <property type="evidence" value="ECO:0007669"/>
    <property type="project" value="UniProtKB-KW"/>
</dbReference>
<dbReference type="InterPro" id="IPR027417">
    <property type="entry name" value="P-loop_NTPase"/>
</dbReference>
<evidence type="ECO:0000256" key="8">
    <source>
        <dbReference type="ARBA" id="ARBA00023235"/>
    </source>
</evidence>
<keyword evidence="4" id="KW-0378">Hydrolase</keyword>
<keyword evidence="5 15" id="KW-0347">Helicase</keyword>
<evidence type="ECO:0000256" key="2">
    <source>
        <dbReference type="ARBA" id="ARBA00022723"/>
    </source>
</evidence>
<evidence type="ECO:0000256" key="9">
    <source>
        <dbReference type="ARBA" id="ARBA00034617"/>
    </source>
</evidence>
<dbReference type="InterPro" id="IPR004589">
    <property type="entry name" value="DNA_helicase_ATP-dep_RecQ"/>
</dbReference>
<keyword evidence="16" id="KW-1185">Reference proteome</keyword>
<protein>
    <recommendedName>
        <fullName evidence="11">ATP-dependent DNA helicase RecQ</fullName>
        <ecNumber evidence="10">5.6.2.4</ecNumber>
    </recommendedName>
    <alternativeName>
        <fullName evidence="12">DNA 3'-5' helicase RecQ</fullName>
    </alternativeName>
</protein>
<gene>
    <name evidence="15" type="ORF">DSOUD_0109</name>
</gene>
<evidence type="ECO:0000313" key="16">
    <source>
        <dbReference type="Proteomes" id="UP000057158"/>
    </source>
</evidence>
<comment type="catalytic activity">
    <reaction evidence="9">
        <text>Couples ATP hydrolysis with the unwinding of duplex DNA by translocating in the 3'-5' direction.</text>
        <dbReference type="EC" id="5.6.2.4"/>
    </reaction>
</comment>
<evidence type="ECO:0000256" key="1">
    <source>
        <dbReference type="ARBA" id="ARBA00005446"/>
    </source>
</evidence>
<evidence type="ECO:0000259" key="13">
    <source>
        <dbReference type="PROSITE" id="PS51192"/>
    </source>
</evidence>
<sequence>MPRQTSIHSCLQENFGFSSFRPGQEAITDSLLAGRSALAVLPTGGGKSLCYQLPALLLDGLTLVVSPLIALMKDQVDALQARGIAAARLDSSIGAAEVQSIYRQLEAGSLKLLYIAPERLANERFLNRLRGRTLALMAIDEAHCISEWGHNFRPEYMKIAGLAREIGVGRVLALTATATPAVAADIRKAFAITEADEIRTSFHRPNLHLSVTPCPAPQRRELLLQRLRGDSGGDTIVYVTLQRTAEEVASFLASAGISARAYHAGMQNEVRGQVQDAFMAGSLRVVVATIAFGMGIDKADIRAVYHYNLPKTLENYMQEIGRAGRDGLDSRCEILACADDLTVLANFSFGDTPTAEALRQLVEHLLGQEEVFDVSHYDLSGAFDIRPLVIATVLTYLELQGVLRSTGPFYDSYKIQFNRPQEEIFQGFDPQRVAFLQALFATAKKGRLWYQLTPGESAATLNEPRQRITAAVNYLEEKGDIQVQVTGLRHGYRRLSPELDPEALIAGLQETFARRETQDIARLREVLSYAEQRSCLTRHLLTYFGEAVEADCGDCSRCRTGQGERLSRTAPLEPGPTEAAIARRVRDENHAALAHPRQLARFLCGISSPAANRVRLGRHADFGALGEFPFRKVMELVASGAD</sequence>
<dbReference type="InterPro" id="IPR014001">
    <property type="entry name" value="Helicase_ATP-bd"/>
</dbReference>
<evidence type="ECO:0000256" key="5">
    <source>
        <dbReference type="ARBA" id="ARBA00022806"/>
    </source>
</evidence>
<feature type="domain" description="Helicase C-terminal" evidence="14">
    <location>
        <begin position="219"/>
        <end position="380"/>
    </location>
</feature>
<dbReference type="Proteomes" id="UP000057158">
    <property type="component" value="Chromosome"/>
</dbReference>
<evidence type="ECO:0000256" key="4">
    <source>
        <dbReference type="ARBA" id="ARBA00022801"/>
    </source>
</evidence>
<keyword evidence="6" id="KW-0067">ATP-binding</keyword>
<dbReference type="GO" id="GO:0006310">
    <property type="term" value="P:DNA recombination"/>
    <property type="evidence" value="ECO:0007669"/>
    <property type="project" value="InterPro"/>
</dbReference>
<evidence type="ECO:0000256" key="6">
    <source>
        <dbReference type="ARBA" id="ARBA00022840"/>
    </source>
</evidence>
<evidence type="ECO:0000256" key="3">
    <source>
        <dbReference type="ARBA" id="ARBA00022741"/>
    </source>
</evidence>
<comment type="similarity">
    <text evidence="1">Belongs to the helicase family. RecQ subfamily.</text>
</comment>
<dbReference type="OrthoDB" id="9760034at2"/>
<dbReference type="GO" id="GO:0005737">
    <property type="term" value="C:cytoplasm"/>
    <property type="evidence" value="ECO:0007669"/>
    <property type="project" value="TreeGrafter"/>
</dbReference>
<dbReference type="GO" id="GO:0043590">
    <property type="term" value="C:bacterial nucleoid"/>
    <property type="evidence" value="ECO:0007669"/>
    <property type="project" value="TreeGrafter"/>
</dbReference>
<reference evidence="15 16" key="1">
    <citation type="submission" date="2015-07" db="EMBL/GenBank/DDBJ databases">
        <title>Isolation and Genomic Characterization of a Novel Halophilic Metal-Reducing Deltaproteobacterium from the Deep Subsurface.</title>
        <authorList>
            <person name="Badalamenti J.P."/>
            <person name="Summers Z.M."/>
            <person name="Gralnick J.A."/>
            <person name="Bond D.R."/>
        </authorList>
    </citation>
    <scope>NUCLEOTIDE SEQUENCE [LARGE SCALE GENOMIC DNA]</scope>
    <source>
        <strain evidence="15 16">WTL</strain>
    </source>
</reference>
<evidence type="ECO:0000256" key="11">
    <source>
        <dbReference type="ARBA" id="ARBA00044535"/>
    </source>
</evidence>
<dbReference type="RefSeq" id="WP_053549163.1">
    <property type="nucleotide sequence ID" value="NZ_CP010802.1"/>
</dbReference>
<evidence type="ECO:0000256" key="7">
    <source>
        <dbReference type="ARBA" id="ARBA00023125"/>
    </source>
</evidence>
<keyword evidence="7" id="KW-0238">DNA-binding</keyword>
<dbReference type="AlphaFoldDB" id="A0A0M4D3E7"/>
<evidence type="ECO:0000259" key="14">
    <source>
        <dbReference type="PROSITE" id="PS51194"/>
    </source>
</evidence>
<dbReference type="InterPro" id="IPR011545">
    <property type="entry name" value="DEAD/DEAH_box_helicase_dom"/>
</dbReference>
<dbReference type="KEGG" id="des:DSOUD_0109"/>
<keyword evidence="2" id="KW-0479">Metal-binding</keyword>
<dbReference type="SMART" id="SM00487">
    <property type="entry name" value="DEXDc"/>
    <property type="match status" value="1"/>
</dbReference>
<dbReference type="EMBL" id="CP010802">
    <property type="protein sequence ID" value="ALC14910.1"/>
    <property type="molecule type" value="Genomic_DNA"/>
</dbReference>
<dbReference type="GO" id="GO:0016787">
    <property type="term" value="F:hydrolase activity"/>
    <property type="evidence" value="ECO:0007669"/>
    <property type="project" value="UniProtKB-KW"/>
</dbReference>
<dbReference type="GO" id="GO:0043138">
    <property type="term" value="F:3'-5' DNA helicase activity"/>
    <property type="evidence" value="ECO:0007669"/>
    <property type="project" value="UniProtKB-EC"/>
</dbReference>
<dbReference type="EC" id="5.6.2.4" evidence="10"/>
<evidence type="ECO:0000256" key="12">
    <source>
        <dbReference type="ARBA" id="ARBA00044550"/>
    </source>
</evidence>
<dbReference type="SUPFAM" id="SSF52540">
    <property type="entry name" value="P-loop containing nucleoside triphosphate hydrolases"/>
    <property type="match status" value="1"/>
</dbReference>
<keyword evidence="3" id="KW-0547">Nucleotide-binding</keyword>
<proteinExistence type="inferred from homology"/>
<dbReference type="GO" id="GO:0009378">
    <property type="term" value="F:four-way junction helicase activity"/>
    <property type="evidence" value="ECO:0007669"/>
    <property type="project" value="TreeGrafter"/>
</dbReference>
<dbReference type="PROSITE" id="PS51192">
    <property type="entry name" value="HELICASE_ATP_BIND_1"/>
    <property type="match status" value="1"/>
</dbReference>
<dbReference type="Pfam" id="PF00270">
    <property type="entry name" value="DEAD"/>
    <property type="match status" value="1"/>
</dbReference>
<organism evidence="15 16">
    <name type="scientific">Desulfuromonas soudanensis</name>
    <dbReference type="NCBI Taxonomy" id="1603606"/>
    <lineage>
        <taxon>Bacteria</taxon>
        <taxon>Pseudomonadati</taxon>
        <taxon>Thermodesulfobacteriota</taxon>
        <taxon>Desulfuromonadia</taxon>
        <taxon>Desulfuromonadales</taxon>
        <taxon>Desulfuromonadaceae</taxon>
        <taxon>Desulfuromonas</taxon>
    </lineage>
</organism>
<dbReference type="Gene3D" id="1.10.10.10">
    <property type="entry name" value="Winged helix-like DNA-binding domain superfamily/Winged helix DNA-binding domain"/>
    <property type="match status" value="1"/>
</dbReference>
<dbReference type="PANTHER" id="PTHR13710:SF105">
    <property type="entry name" value="ATP-DEPENDENT DNA HELICASE Q1"/>
    <property type="match status" value="1"/>
</dbReference>
<accession>A0A0M4D3E7</accession>
<dbReference type="InterPro" id="IPR032284">
    <property type="entry name" value="RecQ_Zn-bd"/>
</dbReference>
<dbReference type="PATRIC" id="fig|1603606.3.peg.123"/>
<dbReference type="FunFam" id="3.40.50.300:FF:001389">
    <property type="entry name" value="ATP-dependent DNA helicase RecQ"/>
    <property type="match status" value="1"/>
</dbReference>
<dbReference type="InterPro" id="IPR036388">
    <property type="entry name" value="WH-like_DNA-bd_sf"/>
</dbReference>
<dbReference type="PANTHER" id="PTHR13710">
    <property type="entry name" value="DNA HELICASE RECQ FAMILY MEMBER"/>
    <property type="match status" value="1"/>
</dbReference>
<evidence type="ECO:0000256" key="10">
    <source>
        <dbReference type="ARBA" id="ARBA00034808"/>
    </source>
</evidence>
<dbReference type="InterPro" id="IPR001650">
    <property type="entry name" value="Helicase_C-like"/>
</dbReference>
<dbReference type="GO" id="GO:0046872">
    <property type="term" value="F:metal ion binding"/>
    <property type="evidence" value="ECO:0007669"/>
    <property type="project" value="UniProtKB-KW"/>
</dbReference>
<dbReference type="NCBIfam" id="TIGR00614">
    <property type="entry name" value="recQ_fam"/>
    <property type="match status" value="1"/>
</dbReference>